<accession>A0A2H1VXF2</accession>
<gene>
    <name evidence="1" type="ORF">SFRICE_028614</name>
</gene>
<proteinExistence type="predicted"/>
<protein>
    <submittedName>
        <fullName evidence="1">SFRICE_028614</fullName>
    </submittedName>
</protein>
<name>A0A2H1VXF2_SPOFR</name>
<dbReference type="AlphaFoldDB" id="A0A2H1VXF2"/>
<dbReference type="EMBL" id="ODYU01004985">
    <property type="protein sequence ID" value="SOQ45406.1"/>
    <property type="molecule type" value="Genomic_DNA"/>
</dbReference>
<organism evidence="1">
    <name type="scientific">Spodoptera frugiperda</name>
    <name type="common">Fall armyworm</name>
    <dbReference type="NCBI Taxonomy" id="7108"/>
    <lineage>
        <taxon>Eukaryota</taxon>
        <taxon>Metazoa</taxon>
        <taxon>Ecdysozoa</taxon>
        <taxon>Arthropoda</taxon>
        <taxon>Hexapoda</taxon>
        <taxon>Insecta</taxon>
        <taxon>Pterygota</taxon>
        <taxon>Neoptera</taxon>
        <taxon>Endopterygota</taxon>
        <taxon>Lepidoptera</taxon>
        <taxon>Glossata</taxon>
        <taxon>Ditrysia</taxon>
        <taxon>Noctuoidea</taxon>
        <taxon>Noctuidae</taxon>
        <taxon>Amphipyrinae</taxon>
        <taxon>Spodoptera</taxon>
    </lineage>
</organism>
<evidence type="ECO:0000313" key="1">
    <source>
        <dbReference type="EMBL" id="SOQ45406.1"/>
    </source>
</evidence>
<sequence length="143" mass="15921">MRKEWTECKSFAITAEVLALLADHSPQPAHGAGGLILKNMGENHPMSSPALSEARGSIRLLLTKNHPVPTQRSDLFVLMNCNENIRKAKIGAADALEERPKCRYDLVREVLNFQDRGRNHFKILVISIIFSKASDLSSNEVIT</sequence>
<reference evidence="1" key="1">
    <citation type="submission" date="2016-07" db="EMBL/GenBank/DDBJ databases">
        <authorList>
            <person name="Bretaudeau A."/>
        </authorList>
    </citation>
    <scope>NUCLEOTIDE SEQUENCE</scope>
    <source>
        <strain evidence="1">Rice</strain>
        <tissue evidence="1">Whole body</tissue>
    </source>
</reference>